<evidence type="ECO:0000256" key="14">
    <source>
        <dbReference type="ARBA" id="ARBA00023242"/>
    </source>
</evidence>
<comment type="catalytic activity">
    <reaction evidence="22">
        <text>guanidine(out) = guanidine(in)</text>
        <dbReference type="Rhea" id="RHEA:73883"/>
        <dbReference type="ChEBI" id="CHEBI:30087"/>
    </reaction>
</comment>
<dbReference type="Gene3D" id="1.20.1250.20">
    <property type="entry name" value="MFS general substrate transporter like domains"/>
    <property type="match status" value="1"/>
</dbReference>
<dbReference type="AlphaFoldDB" id="A0A8C4X3U4"/>
<dbReference type="GO" id="GO:0006811">
    <property type="term" value="P:monoatomic ion transport"/>
    <property type="evidence" value="ECO:0007669"/>
    <property type="project" value="UniProtKB-KW"/>
</dbReference>
<keyword evidence="9 28" id="KW-1133">Transmembrane helix</keyword>
<dbReference type="GO" id="GO:0006837">
    <property type="term" value="P:serotonin transport"/>
    <property type="evidence" value="ECO:0007669"/>
    <property type="project" value="UniProtKB-ARBA"/>
</dbReference>
<comment type="catalytic activity">
    <reaction evidence="23">
        <text>(R)-noradrenaline(out) = (R)-noradrenaline(in)</text>
        <dbReference type="Rhea" id="RHEA:73871"/>
        <dbReference type="ChEBI" id="CHEBI:72587"/>
    </reaction>
</comment>
<evidence type="ECO:0000313" key="30">
    <source>
        <dbReference type="Ensembl" id="ENSECRP00000002766.1"/>
    </source>
</evidence>
<reference evidence="30" key="1">
    <citation type="submission" date="2021-06" db="EMBL/GenBank/DDBJ databases">
        <authorList>
            <consortium name="Wellcome Sanger Institute Data Sharing"/>
        </authorList>
    </citation>
    <scope>NUCLEOTIDE SEQUENCE [LARGE SCALE GENOMIC DNA]</scope>
</reference>
<feature type="transmembrane region" description="Helical" evidence="28">
    <location>
        <begin position="373"/>
        <end position="394"/>
    </location>
</feature>
<keyword evidence="6" id="KW-0813">Transport</keyword>
<evidence type="ECO:0000256" key="15">
    <source>
        <dbReference type="ARBA" id="ARBA00035884"/>
    </source>
</evidence>
<feature type="transmembrane region" description="Helical" evidence="28">
    <location>
        <begin position="461"/>
        <end position="481"/>
    </location>
</feature>
<evidence type="ECO:0000256" key="20">
    <source>
        <dbReference type="ARBA" id="ARBA00036490"/>
    </source>
</evidence>
<sequence length="558" mass="62855">MINFDELLADIGEFGAYQKWMAVLCCIPGIVAAFVFVGFVFIGERPPFWCRGPGVETFVEKCGWTLEEEKKYTVPTGSNAACFRYDVEWNQTDLECAAWESRVSNVSAIDLVPVAPCGGEWVYDWNRTSLATEFNLVCTDSWKLEWTQSSLSVGYLIGAVLTGYVADRYGRKFCFLISTFGLAVSSVIVSFLPNYILLQFFRILQGFFAKGVWMASNVLVAEIVGANYRRIVGIMAQILFTVGIIILPGIAYIIPSWKMLNLAISLPTFILLLYYWFLPESPRWLLMCKKNKEAIRIAKIIAKHNGRPFPTTCEEVDTDESDPENRHTPSVLDVFKTAQLKKYSLILMYSWFSCVVVYQGLVMRLGIIGRNLYFDFFLSGLMELPSAFIILVTVDRVGRRPPFAFFSVLAGLACLITAFIPESLSWLKTSISIIGRLAITTVFEILYLINTEIFPTPLRNLGISICSSLCDIGGIVAPLLLYRLAAIWVELPLILYAVFALLNGGLILLLPETRGIDLPETLEDLEALERKQHTKTEKAIPNLVHLTCNWEETKNLHF</sequence>
<comment type="catalytic activity">
    <reaction evidence="16">
        <text>(R)-adrenaline(out) = (R)-adrenaline(in)</text>
        <dbReference type="Rhea" id="RHEA:73875"/>
        <dbReference type="ChEBI" id="CHEBI:71406"/>
    </reaction>
</comment>
<evidence type="ECO:0000256" key="24">
    <source>
        <dbReference type="ARBA" id="ARBA00036998"/>
    </source>
</evidence>
<evidence type="ECO:0000256" key="9">
    <source>
        <dbReference type="ARBA" id="ARBA00022989"/>
    </source>
</evidence>
<evidence type="ECO:0000256" key="17">
    <source>
        <dbReference type="ARBA" id="ARBA00035901"/>
    </source>
</evidence>
<reference evidence="30" key="3">
    <citation type="submission" date="2025-09" db="UniProtKB">
        <authorList>
            <consortium name="Ensembl"/>
        </authorList>
    </citation>
    <scope>IDENTIFICATION</scope>
</reference>
<comment type="catalytic activity">
    <reaction evidence="19">
        <text>dopamine(out) = dopamine(in)</text>
        <dbReference type="Rhea" id="RHEA:73863"/>
        <dbReference type="ChEBI" id="CHEBI:59905"/>
    </reaction>
</comment>
<dbReference type="FunFam" id="1.20.1250.20:FF:000165">
    <property type="entry name" value="Solute carrier family 22 member 3"/>
    <property type="match status" value="1"/>
</dbReference>
<evidence type="ECO:0000256" key="2">
    <source>
        <dbReference type="ARBA" id="ARBA00004424"/>
    </source>
</evidence>
<comment type="catalytic activity">
    <reaction evidence="24">
        <text>tyramine(in) = tyramine(out)</text>
        <dbReference type="Rhea" id="RHEA:74783"/>
        <dbReference type="ChEBI" id="CHEBI:327995"/>
    </reaction>
</comment>
<dbReference type="InterPro" id="IPR036259">
    <property type="entry name" value="MFS_trans_sf"/>
</dbReference>
<evidence type="ECO:0000256" key="26">
    <source>
        <dbReference type="ARBA" id="ARBA00072456"/>
    </source>
</evidence>
<dbReference type="PANTHER" id="PTHR24064">
    <property type="entry name" value="SOLUTE CARRIER FAMILY 22 MEMBER"/>
    <property type="match status" value="1"/>
</dbReference>
<dbReference type="GeneTree" id="ENSGT00940000155089"/>
<evidence type="ECO:0000256" key="8">
    <source>
        <dbReference type="ARBA" id="ARBA00022692"/>
    </source>
</evidence>
<feature type="transmembrane region" description="Helical" evidence="28">
    <location>
        <begin position="203"/>
        <end position="224"/>
    </location>
</feature>
<evidence type="ECO:0000256" key="13">
    <source>
        <dbReference type="ARBA" id="ARBA00023180"/>
    </source>
</evidence>
<feature type="transmembrane region" description="Helical" evidence="28">
    <location>
        <begin position="260"/>
        <end position="277"/>
    </location>
</feature>
<dbReference type="GO" id="GO:0051608">
    <property type="term" value="P:histamine transport"/>
    <property type="evidence" value="ECO:0007669"/>
    <property type="project" value="UniProtKB-ARBA"/>
</dbReference>
<keyword evidence="14" id="KW-0539">Nucleus</keyword>
<dbReference type="Pfam" id="PF00083">
    <property type="entry name" value="Sugar_tr"/>
    <property type="match status" value="1"/>
</dbReference>
<dbReference type="GO" id="GO:0005640">
    <property type="term" value="C:nuclear outer membrane"/>
    <property type="evidence" value="ECO:0007669"/>
    <property type="project" value="UniProtKB-SubCell"/>
</dbReference>
<accession>A0A8C4X3U4</accession>
<dbReference type="GO" id="GO:0031966">
    <property type="term" value="C:mitochondrial membrane"/>
    <property type="evidence" value="ECO:0007669"/>
    <property type="project" value="UniProtKB-SubCell"/>
</dbReference>
<evidence type="ECO:0000256" key="6">
    <source>
        <dbReference type="ARBA" id="ARBA00022448"/>
    </source>
</evidence>
<dbReference type="PROSITE" id="PS00216">
    <property type="entry name" value="SUGAR_TRANSPORT_1"/>
    <property type="match status" value="2"/>
</dbReference>
<dbReference type="Ensembl" id="ENSECRT00000002809.1">
    <property type="protein sequence ID" value="ENSECRP00000002766.1"/>
    <property type="gene ID" value="ENSECRG00000001889.1"/>
</dbReference>
<evidence type="ECO:0000256" key="10">
    <source>
        <dbReference type="ARBA" id="ARBA00023065"/>
    </source>
</evidence>
<dbReference type="SUPFAM" id="SSF103473">
    <property type="entry name" value="MFS general substrate transporter"/>
    <property type="match status" value="1"/>
</dbReference>
<comment type="catalytic activity">
    <reaction evidence="17">
        <text>L-histidyl-L-proline diketopiperazine(in) = L-histidyl-L-proline diketopiperazine(out)</text>
        <dbReference type="Rhea" id="RHEA:74787"/>
        <dbReference type="ChEBI" id="CHEBI:90039"/>
    </reaction>
</comment>
<evidence type="ECO:0000256" key="18">
    <source>
        <dbReference type="ARBA" id="ARBA00036470"/>
    </source>
</evidence>
<feature type="transmembrane region" description="Helical" evidence="28">
    <location>
        <begin position="493"/>
        <end position="510"/>
    </location>
</feature>
<comment type="subcellular location">
    <subcellularLocation>
        <location evidence="2">Apical cell membrane</location>
        <topology evidence="2">Multi-pass membrane protein</topology>
    </subcellularLocation>
    <subcellularLocation>
        <location evidence="3">Basolateral cell membrane</location>
        <topology evidence="3">Multi-pass membrane protein</topology>
    </subcellularLocation>
    <subcellularLocation>
        <location evidence="1">Mitochondrion membrane</location>
    </subcellularLocation>
    <subcellularLocation>
        <location evidence="4">Nucleus outer membrane</location>
    </subcellularLocation>
</comment>
<evidence type="ECO:0000256" key="23">
    <source>
        <dbReference type="ARBA" id="ARBA00036845"/>
    </source>
</evidence>
<comment type="catalytic activity">
    <reaction evidence="15">
        <text>agmatine(out) = agmatine(in)</text>
        <dbReference type="Rhea" id="RHEA:72131"/>
        <dbReference type="ChEBI" id="CHEBI:58145"/>
    </reaction>
</comment>
<feature type="domain" description="Major facilitator superfamily (MFS) profile" evidence="29">
    <location>
        <begin position="96"/>
        <end position="515"/>
    </location>
</feature>
<keyword evidence="11" id="KW-0496">Mitochondrion</keyword>
<organism evidence="30 31">
    <name type="scientific">Erpetoichthys calabaricus</name>
    <name type="common">Rope fish</name>
    <name type="synonym">Calamoichthys calabaricus</name>
    <dbReference type="NCBI Taxonomy" id="27687"/>
    <lineage>
        <taxon>Eukaryota</taxon>
        <taxon>Metazoa</taxon>
        <taxon>Chordata</taxon>
        <taxon>Craniata</taxon>
        <taxon>Vertebrata</taxon>
        <taxon>Euteleostomi</taxon>
        <taxon>Actinopterygii</taxon>
        <taxon>Polypteriformes</taxon>
        <taxon>Polypteridae</taxon>
        <taxon>Erpetoichthys</taxon>
    </lineage>
</organism>
<comment type="catalytic activity">
    <reaction evidence="21">
        <text>(R)-salsolinol(in) = (R)-salsolinol(out)</text>
        <dbReference type="Rhea" id="RHEA:74791"/>
        <dbReference type="ChEBI" id="CHEBI:194082"/>
    </reaction>
</comment>
<keyword evidence="7" id="KW-1003">Cell membrane</keyword>
<proteinExistence type="inferred from homology"/>
<name>A0A8C4X3U4_ERPCA</name>
<evidence type="ECO:0000256" key="27">
    <source>
        <dbReference type="ARBA" id="ARBA00079877"/>
    </source>
</evidence>
<dbReference type="GO" id="GO:0016323">
    <property type="term" value="C:basolateral plasma membrane"/>
    <property type="evidence" value="ECO:0007669"/>
    <property type="project" value="UniProtKB-SubCell"/>
</dbReference>
<comment type="catalytic activity">
    <reaction evidence="18">
        <text>serotonin(out) = serotonin(in)</text>
        <dbReference type="Rhea" id="RHEA:73867"/>
        <dbReference type="ChEBI" id="CHEBI:350546"/>
    </reaction>
</comment>
<evidence type="ECO:0000256" key="12">
    <source>
        <dbReference type="ARBA" id="ARBA00023136"/>
    </source>
</evidence>
<dbReference type="GO" id="GO:0015651">
    <property type="term" value="F:quaternary ammonium group transmembrane transporter activity"/>
    <property type="evidence" value="ECO:0007669"/>
    <property type="project" value="UniProtKB-ARBA"/>
</dbReference>
<evidence type="ECO:0000256" key="1">
    <source>
        <dbReference type="ARBA" id="ARBA00004325"/>
    </source>
</evidence>
<comment type="similarity">
    <text evidence="5">Belongs to the major facilitator (TC 2.A.1) superfamily. Organic cation transporter (TC 2.A.1.19) family.</text>
</comment>
<keyword evidence="13" id="KW-0325">Glycoprotein</keyword>
<reference evidence="30" key="2">
    <citation type="submission" date="2025-08" db="UniProtKB">
        <authorList>
            <consortium name="Ensembl"/>
        </authorList>
    </citation>
    <scope>IDENTIFICATION</scope>
</reference>
<dbReference type="InterPro" id="IPR005829">
    <property type="entry name" value="Sugar_transporter_CS"/>
</dbReference>
<evidence type="ECO:0000256" key="4">
    <source>
        <dbReference type="ARBA" id="ARBA00004649"/>
    </source>
</evidence>
<evidence type="ECO:0000259" key="29">
    <source>
        <dbReference type="PROSITE" id="PS50850"/>
    </source>
</evidence>
<evidence type="ECO:0000256" key="3">
    <source>
        <dbReference type="ARBA" id="ARBA00004554"/>
    </source>
</evidence>
<feature type="transmembrane region" description="Helical" evidence="28">
    <location>
        <begin position="20"/>
        <end position="42"/>
    </location>
</feature>
<comment type="catalytic activity">
    <reaction evidence="20">
        <text>spermidine(in) = spermidine(out)</text>
        <dbReference type="Rhea" id="RHEA:35039"/>
        <dbReference type="ChEBI" id="CHEBI:57834"/>
    </reaction>
</comment>
<evidence type="ECO:0000256" key="28">
    <source>
        <dbReference type="SAM" id="Phobius"/>
    </source>
</evidence>
<evidence type="ECO:0000256" key="11">
    <source>
        <dbReference type="ARBA" id="ARBA00023128"/>
    </source>
</evidence>
<evidence type="ECO:0000256" key="19">
    <source>
        <dbReference type="ARBA" id="ARBA00036483"/>
    </source>
</evidence>
<evidence type="ECO:0000256" key="16">
    <source>
        <dbReference type="ARBA" id="ARBA00035897"/>
    </source>
</evidence>
<dbReference type="GO" id="GO:0016324">
    <property type="term" value="C:apical plasma membrane"/>
    <property type="evidence" value="ECO:0007669"/>
    <property type="project" value="UniProtKB-SubCell"/>
</dbReference>
<feature type="transmembrane region" description="Helical" evidence="28">
    <location>
        <begin position="426"/>
        <end position="449"/>
    </location>
</feature>
<dbReference type="PROSITE" id="PS50850">
    <property type="entry name" value="MFS"/>
    <property type="match status" value="1"/>
</dbReference>
<evidence type="ECO:0000313" key="31">
    <source>
        <dbReference type="Proteomes" id="UP000694620"/>
    </source>
</evidence>
<protein>
    <recommendedName>
        <fullName evidence="26">Solute carrier family 22 member 3</fullName>
    </recommendedName>
    <alternativeName>
        <fullName evidence="27">Organic cation transporter 3</fullName>
    </alternativeName>
</protein>
<keyword evidence="12 28" id="KW-0472">Membrane</keyword>
<feature type="transmembrane region" description="Helical" evidence="28">
    <location>
        <begin position="231"/>
        <end position="254"/>
    </location>
</feature>
<evidence type="ECO:0000256" key="5">
    <source>
        <dbReference type="ARBA" id="ARBA00009203"/>
    </source>
</evidence>
<feature type="transmembrane region" description="Helical" evidence="28">
    <location>
        <begin position="346"/>
        <end position="367"/>
    </location>
</feature>
<keyword evidence="10" id="KW-0406">Ion transport</keyword>
<comment type="catalytic activity">
    <reaction evidence="25">
        <text>histamine(out) = histamine(in)</text>
        <dbReference type="Rhea" id="RHEA:73879"/>
        <dbReference type="ChEBI" id="CHEBI:58432"/>
    </reaction>
</comment>
<dbReference type="InterPro" id="IPR005828">
    <property type="entry name" value="MFS_sugar_transport-like"/>
</dbReference>
<dbReference type="GO" id="GO:0008504">
    <property type="term" value="F:monoamine transmembrane transporter activity"/>
    <property type="evidence" value="ECO:0007669"/>
    <property type="project" value="UniProtKB-ARBA"/>
</dbReference>
<evidence type="ECO:0000256" key="7">
    <source>
        <dbReference type="ARBA" id="ARBA00022475"/>
    </source>
</evidence>
<keyword evidence="8 28" id="KW-0812">Transmembrane</keyword>
<dbReference type="GO" id="GO:0015872">
    <property type="term" value="P:dopamine transport"/>
    <property type="evidence" value="ECO:0007669"/>
    <property type="project" value="UniProtKB-ARBA"/>
</dbReference>
<feature type="transmembrane region" description="Helical" evidence="28">
    <location>
        <begin position="173"/>
        <end position="197"/>
    </location>
</feature>
<dbReference type="GO" id="GO:0015874">
    <property type="term" value="P:norepinephrine transport"/>
    <property type="evidence" value="ECO:0007669"/>
    <property type="project" value="UniProtKB-ARBA"/>
</dbReference>
<gene>
    <name evidence="30" type="primary">slc22a2</name>
</gene>
<evidence type="ECO:0000256" key="22">
    <source>
        <dbReference type="ARBA" id="ARBA00036754"/>
    </source>
</evidence>
<dbReference type="GO" id="GO:0005326">
    <property type="term" value="F:neurotransmitter transmembrane transporter activity"/>
    <property type="evidence" value="ECO:0007669"/>
    <property type="project" value="UniProtKB-ARBA"/>
</dbReference>
<keyword evidence="31" id="KW-1185">Reference proteome</keyword>
<feature type="transmembrane region" description="Helical" evidence="28">
    <location>
        <begin position="403"/>
        <end position="420"/>
    </location>
</feature>
<evidence type="ECO:0000256" key="21">
    <source>
        <dbReference type="ARBA" id="ARBA00036661"/>
    </source>
</evidence>
<dbReference type="InterPro" id="IPR020846">
    <property type="entry name" value="MFS_dom"/>
</dbReference>
<evidence type="ECO:0000256" key="25">
    <source>
        <dbReference type="ARBA" id="ARBA00037001"/>
    </source>
</evidence>
<dbReference type="Proteomes" id="UP000694620">
    <property type="component" value="Chromosome 3"/>
</dbReference>